<dbReference type="EMBL" id="JANBPY010001750">
    <property type="protein sequence ID" value="KAJ1958787.1"/>
    <property type="molecule type" value="Genomic_DNA"/>
</dbReference>
<accession>A0A9W8ALK9</accession>
<reference evidence="2" key="1">
    <citation type="submission" date="2022-07" db="EMBL/GenBank/DDBJ databases">
        <title>Phylogenomic reconstructions and comparative analyses of Kickxellomycotina fungi.</title>
        <authorList>
            <person name="Reynolds N.K."/>
            <person name="Stajich J.E."/>
            <person name="Barry K."/>
            <person name="Grigoriev I.V."/>
            <person name="Crous P."/>
            <person name="Smith M.E."/>
        </authorList>
    </citation>
    <scope>NUCLEOTIDE SEQUENCE</scope>
    <source>
        <strain evidence="2">RSA 1196</strain>
    </source>
</reference>
<feature type="non-terminal residue" evidence="2">
    <location>
        <position position="68"/>
    </location>
</feature>
<name>A0A9W8ALK9_9FUNG</name>
<gene>
    <name evidence="2" type="ORF">IWQ62_004848</name>
</gene>
<evidence type="ECO:0000313" key="2">
    <source>
        <dbReference type="EMBL" id="KAJ1958787.1"/>
    </source>
</evidence>
<sequence>MATSYKTVQVTARLRALYAGVSESSSTYDSNDWQLIPDHNDQADPKIQQSGGEDTEDDEQEVINFIPI</sequence>
<keyword evidence="3" id="KW-1185">Reference proteome</keyword>
<evidence type="ECO:0000313" key="3">
    <source>
        <dbReference type="Proteomes" id="UP001150925"/>
    </source>
</evidence>
<feature type="region of interest" description="Disordered" evidence="1">
    <location>
        <begin position="24"/>
        <end position="59"/>
    </location>
</feature>
<dbReference type="Proteomes" id="UP001150925">
    <property type="component" value="Unassembled WGS sequence"/>
</dbReference>
<comment type="caution">
    <text evidence="2">The sequence shown here is derived from an EMBL/GenBank/DDBJ whole genome shotgun (WGS) entry which is preliminary data.</text>
</comment>
<organism evidence="2 3">
    <name type="scientific">Dispira parvispora</name>
    <dbReference type="NCBI Taxonomy" id="1520584"/>
    <lineage>
        <taxon>Eukaryota</taxon>
        <taxon>Fungi</taxon>
        <taxon>Fungi incertae sedis</taxon>
        <taxon>Zoopagomycota</taxon>
        <taxon>Kickxellomycotina</taxon>
        <taxon>Dimargaritomycetes</taxon>
        <taxon>Dimargaritales</taxon>
        <taxon>Dimargaritaceae</taxon>
        <taxon>Dispira</taxon>
    </lineage>
</organism>
<protein>
    <submittedName>
        <fullName evidence="2">Uncharacterized protein</fullName>
    </submittedName>
</protein>
<feature type="compositionally biased region" description="Polar residues" evidence="1">
    <location>
        <begin position="24"/>
        <end position="33"/>
    </location>
</feature>
<dbReference type="AlphaFoldDB" id="A0A9W8ALK9"/>
<proteinExistence type="predicted"/>
<evidence type="ECO:0000256" key="1">
    <source>
        <dbReference type="SAM" id="MobiDB-lite"/>
    </source>
</evidence>